<evidence type="ECO:0000256" key="1">
    <source>
        <dbReference type="ARBA" id="ARBA00004141"/>
    </source>
</evidence>
<protein>
    <recommendedName>
        <fullName evidence="9">Amino acid permease/ SLC12A domain-containing protein</fullName>
    </recommendedName>
</protein>
<keyword evidence="2" id="KW-0813">Transport</keyword>
<dbReference type="VEuPathDB" id="FungiDB:ASPTUDRAFT_122343"/>
<organism evidence="7 8">
    <name type="scientific">Aspergillus tubingensis (strain CBS 134.48)</name>
    <dbReference type="NCBI Taxonomy" id="767770"/>
    <lineage>
        <taxon>Eukaryota</taxon>
        <taxon>Fungi</taxon>
        <taxon>Dikarya</taxon>
        <taxon>Ascomycota</taxon>
        <taxon>Pezizomycotina</taxon>
        <taxon>Eurotiomycetes</taxon>
        <taxon>Eurotiomycetidae</taxon>
        <taxon>Eurotiales</taxon>
        <taxon>Aspergillaceae</taxon>
        <taxon>Aspergillus</taxon>
        <taxon>Aspergillus subgen. Circumdati</taxon>
    </lineage>
</organism>
<dbReference type="Gene3D" id="1.20.1740.10">
    <property type="entry name" value="Amino acid/polyamine transporter I"/>
    <property type="match status" value="1"/>
</dbReference>
<dbReference type="Pfam" id="PF13520">
    <property type="entry name" value="AA_permease_2"/>
    <property type="match status" value="1"/>
</dbReference>
<feature type="transmembrane region" description="Helical" evidence="6">
    <location>
        <begin position="203"/>
        <end position="222"/>
    </location>
</feature>
<reference evidence="8" key="1">
    <citation type="journal article" date="2017" name="Genome Biol.">
        <title>Comparative genomics reveals high biological diversity and specific adaptations in the industrially and medically important fungal genus Aspergillus.</title>
        <authorList>
            <person name="de Vries R.P."/>
            <person name="Riley R."/>
            <person name="Wiebenga A."/>
            <person name="Aguilar-Osorio G."/>
            <person name="Amillis S."/>
            <person name="Uchima C.A."/>
            <person name="Anderluh G."/>
            <person name="Asadollahi M."/>
            <person name="Askin M."/>
            <person name="Barry K."/>
            <person name="Battaglia E."/>
            <person name="Bayram O."/>
            <person name="Benocci T."/>
            <person name="Braus-Stromeyer S.A."/>
            <person name="Caldana C."/>
            <person name="Canovas D."/>
            <person name="Cerqueira G.C."/>
            <person name="Chen F."/>
            <person name="Chen W."/>
            <person name="Choi C."/>
            <person name="Clum A."/>
            <person name="Dos Santos R.A."/>
            <person name="Damasio A.R."/>
            <person name="Diallinas G."/>
            <person name="Emri T."/>
            <person name="Fekete E."/>
            <person name="Flipphi M."/>
            <person name="Freyberg S."/>
            <person name="Gallo A."/>
            <person name="Gournas C."/>
            <person name="Habgood R."/>
            <person name="Hainaut M."/>
            <person name="Harispe M.L."/>
            <person name="Henrissat B."/>
            <person name="Hilden K.S."/>
            <person name="Hope R."/>
            <person name="Hossain A."/>
            <person name="Karabika E."/>
            <person name="Karaffa L."/>
            <person name="Karanyi Z."/>
            <person name="Krasevec N."/>
            <person name="Kuo A."/>
            <person name="Kusch H."/>
            <person name="LaButti K."/>
            <person name="Lagendijk E.L."/>
            <person name="Lapidus A."/>
            <person name="Levasseur A."/>
            <person name="Lindquist E."/>
            <person name="Lipzen A."/>
            <person name="Logrieco A.F."/>
            <person name="MacCabe A."/>
            <person name="Maekelae M.R."/>
            <person name="Malavazi I."/>
            <person name="Melin P."/>
            <person name="Meyer V."/>
            <person name="Mielnichuk N."/>
            <person name="Miskei M."/>
            <person name="Molnar A.P."/>
            <person name="Mule G."/>
            <person name="Ngan C.Y."/>
            <person name="Orejas M."/>
            <person name="Orosz E."/>
            <person name="Ouedraogo J.P."/>
            <person name="Overkamp K.M."/>
            <person name="Park H.-S."/>
            <person name="Perrone G."/>
            <person name="Piumi F."/>
            <person name="Punt P.J."/>
            <person name="Ram A.F."/>
            <person name="Ramon A."/>
            <person name="Rauscher S."/>
            <person name="Record E."/>
            <person name="Riano-Pachon D.M."/>
            <person name="Robert V."/>
            <person name="Roehrig J."/>
            <person name="Ruller R."/>
            <person name="Salamov A."/>
            <person name="Salih N.S."/>
            <person name="Samson R.A."/>
            <person name="Sandor E."/>
            <person name="Sanguinetti M."/>
            <person name="Schuetze T."/>
            <person name="Sepcic K."/>
            <person name="Shelest E."/>
            <person name="Sherlock G."/>
            <person name="Sophianopoulou V."/>
            <person name="Squina F.M."/>
            <person name="Sun H."/>
            <person name="Susca A."/>
            <person name="Todd R.B."/>
            <person name="Tsang A."/>
            <person name="Unkles S.E."/>
            <person name="van de Wiele N."/>
            <person name="van Rossen-Uffink D."/>
            <person name="Oliveira J.V."/>
            <person name="Vesth T.C."/>
            <person name="Visser J."/>
            <person name="Yu J.-H."/>
            <person name="Zhou M."/>
            <person name="Andersen M.R."/>
            <person name="Archer D.B."/>
            <person name="Baker S.E."/>
            <person name="Benoit I."/>
            <person name="Brakhage A.A."/>
            <person name="Braus G.H."/>
            <person name="Fischer R."/>
            <person name="Frisvad J.C."/>
            <person name="Goldman G.H."/>
            <person name="Houbraken J."/>
            <person name="Oakley B."/>
            <person name="Pocsi I."/>
            <person name="Scazzocchio C."/>
            <person name="Seiboth B."/>
            <person name="vanKuyk P.A."/>
            <person name="Wortman J."/>
            <person name="Dyer P.S."/>
            <person name="Grigoriev I.V."/>
        </authorList>
    </citation>
    <scope>NUCLEOTIDE SEQUENCE [LARGE SCALE GENOMIC DNA]</scope>
    <source>
        <strain evidence="8">CBS 134.48</strain>
    </source>
</reference>
<feature type="transmembrane region" description="Helical" evidence="6">
    <location>
        <begin position="171"/>
        <end position="191"/>
    </location>
</feature>
<evidence type="ECO:0000256" key="3">
    <source>
        <dbReference type="ARBA" id="ARBA00022692"/>
    </source>
</evidence>
<feature type="transmembrane region" description="Helical" evidence="6">
    <location>
        <begin position="385"/>
        <end position="404"/>
    </location>
</feature>
<dbReference type="AlphaFoldDB" id="A0A1L9N4B5"/>
<evidence type="ECO:0000313" key="8">
    <source>
        <dbReference type="Proteomes" id="UP000184304"/>
    </source>
</evidence>
<comment type="subcellular location">
    <subcellularLocation>
        <location evidence="1">Membrane</location>
        <topology evidence="1">Multi-pass membrane protein</topology>
    </subcellularLocation>
</comment>
<feature type="transmembrane region" description="Helical" evidence="6">
    <location>
        <begin position="446"/>
        <end position="470"/>
    </location>
</feature>
<evidence type="ECO:0000256" key="4">
    <source>
        <dbReference type="ARBA" id="ARBA00022989"/>
    </source>
</evidence>
<keyword evidence="5 6" id="KW-0472">Membrane</keyword>
<evidence type="ECO:0000256" key="2">
    <source>
        <dbReference type="ARBA" id="ARBA00022448"/>
    </source>
</evidence>
<feature type="transmembrane region" description="Helical" evidence="6">
    <location>
        <begin position="46"/>
        <end position="70"/>
    </location>
</feature>
<keyword evidence="3 6" id="KW-0812">Transmembrane</keyword>
<dbReference type="GO" id="GO:0022857">
    <property type="term" value="F:transmembrane transporter activity"/>
    <property type="evidence" value="ECO:0007669"/>
    <property type="project" value="InterPro"/>
</dbReference>
<keyword evidence="4 6" id="KW-1133">Transmembrane helix</keyword>
<dbReference type="InterPro" id="IPR002293">
    <property type="entry name" value="AA/rel_permease1"/>
</dbReference>
<sequence>MDNSIKSAAPVAHSLDDKGLGSIQVQNADELRLAQMGHKQELKRHFSVWSLIGLAANCTISWTGLGLGLITSINAGGPGALIYGFIFVFILQCFLGTSLAEFVSAYPVEGGMYHWIAAIAPKRYSNVLSFATGWSTVFGWIFTTASTNLVYSSNFIALIALYRPNLVVQPWMTFVAYQGFNVITSGIVMFGNKWMPAINKFSLCYLQLAWFAILVTVAATAPKHNDTEFVFRTWINETGWKNNVVCFITGLVNPLYSLGGLDGITHITEEMPNPGRNAPLALACTLAIAFVTGFTYLLSLMFSVQDYASLADSPTGLPLAELFRQATQSRGGAFALVFLLWVAVGPCVIGSQLSTGRMLWAFARDDGLPFSKFCSKVNKRFGAPVNAQLCVGIIIALLGCIYLGSSTAFNSMMSSAVTINNIAYLVPILTNVLLGRKTMHRGPFSLGYVAGMTINIITVAWLVFAIVFFSFPYDMPVTASNMNYTCVCVGGFLLLELLWWIVAGKKYSRRMEKVREEEKNASQAVVVDLVGKS</sequence>
<feature type="transmembrane region" description="Helical" evidence="6">
    <location>
        <begin position="127"/>
        <end position="151"/>
    </location>
</feature>
<dbReference type="OrthoDB" id="2417308at2759"/>
<evidence type="ECO:0000313" key="7">
    <source>
        <dbReference type="EMBL" id="OJI84157.1"/>
    </source>
</evidence>
<gene>
    <name evidence="7" type="ORF">ASPTUDRAFT_122343</name>
</gene>
<name>A0A1L9N4B5_ASPTC</name>
<feature type="transmembrane region" description="Helical" evidence="6">
    <location>
        <begin position="280"/>
        <end position="304"/>
    </location>
</feature>
<feature type="transmembrane region" description="Helical" evidence="6">
    <location>
        <begin position="82"/>
        <end position="106"/>
    </location>
</feature>
<dbReference type="Proteomes" id="UP000184304">
    <property type="component" value="Unassembled WGS sequence"/>
</dbReference>
<dbReference type="STRING" id="767770.A0A1L9N4B5"/>
<dbReference type="PANTHER" id="PTHR45649">
    <property type="entry name" value="AMINO-ACID PERMEASE BAT1"/>
    <property type="match status" value="1"/>
</dbReference>
<feature type="transmembrane region" description="Helical" evidence="6">
    <location>
        <begin position="242"/>
        <end position="259"/>
    </location>
</feature>
<feature type="transmembrane region" description="Helical" evidence="6">
    <location>
        <begin position="482"/>
        <end position="503"/>
    </location>
</feature>
<keyword evidence="8" id="KW-1185">Reference proteome</keyword>
<dbReference type="GO" id="GO:0016020">
    <property type="term" value="C:membrane"/>
    <property type="evidence" value="ECO:0007669"/>
    <property type="project" value="UniProtKB-SubCell"/>
</dbReference>
<dbReference type="OMA" id="PEFVFRT"/>
<evidence type="ECO:0000256" key="6">
    <source>
        <dbReference type="SAM" id="Phobius"/>
    </source>
</evidence>
<proteinExistence type="predicted"/>
<feature type="transmembrane region" description="Helical" evidence="6">
    <location>
        <begin position="416"/>
        <end position="434"/>
    </location>
</feature>
<evidence type="ECO:0008006" key="9">
    <source>
        <dbReference type="Google" id="ProtNLM"/>
    </source>
</evidence>
<dbReference type="PIRSF" id="PIRSF006060">
    <property type="entry name" value="AA_transporter"/>
    <property type="match status" value="1"/>
</dbReference>
<feature type="transmembrane region" description="Helical" evidence="6">
    <location>
        <begin position="331"/>
        <end position="349"/>
    </location>
</feature>
<accession>A0A1L9N4B5</accession>
<dbReference type="PANTHER" id="PTHR45649:SF20">
    <property type="entry name" value="TRANSPORTER, PUTATIVE (EUROFUNG)-RELATED"/>
    <property type="match status" value="1"/>
</dbReference>
<dbReference type="EMBL" id="KV878203">
    <property type="protein sequence ID" value="OJI84157.1"/>
    <property type="molecule type" value="Genomic_DNA"/>
</dbReference>
<evidence type="ECO:0000256" key="5">
    <source>
        <dbReference type="ARBA" id="ARBA00023136"/>
    </source>
</evidence>